<dbReference type="AlphaFoldDB" id="A0A366XUY4"/>
<feature type="transmembrane region" description="Helical" evidence="1">
    <location>
        <begin position="38"/>
        <end position="65"/>
    </location>
</feature>
<keyword evidence="1" id="KW-1133">Transmembrane helix</keyword>
<keyword evidence="1" id="KW-0472">Membrane</keyword>
<dbReference type="EMBL" id="QOCW01000027">
    <property type="protein sequence ID" value="RBW67953.1"/>
    <property type="molecule type" value="Genomic_DNA"/>
</dbReference>
<evidence type="ECO:0000256" key="1">
    <source>
        <dbReference type="SAM" id="Phobius"/>
    </source>
</evidence>
<feature type="transmembrane region" description="Helical" evidence="1">
    <location>
        <begin position="71"/>
        <end position="90"/>
    </location>
</feature>
<evidence type="ECO:0000313" key="3">
    <source>
        <dbReference type="Proteomes" id="UP000253314"/>
    </source>
</evidence>
<dbReference type="OrthoDB" id="2973741at2"/>
<evidence type="ECO:0000313" key="2">
    <source>
        <dbReference type="EMBL" id="RBW67953.1"/>
    </source>
</evidence>
<gene>
    <name evidence="2" type="ORF">DS031_19295</name>
</gene>
<reference evidence="2 3" key="1">
    <citation type="submission" date="2018-07" db="EMBL/GenBank/DDBJ databases">
        <title>Lottiidibacillus patelloidae gen. nov., sp. nov., isolated from the intestinal tract of a marine limpet and the reclassification of B. taeanensis BH030017T, B. algicola KMM 3737T and B. hwajinpoensis SW-72T as genus Lottiidibacillus.</title>
        <authorList>
            <person name="Liu R."/>
            <person name="Huang Z."/>
        </authorList>
    </citation>
    <scope>NUCLEOTIDE SEQUENCE [LARGE SCALE GENOMIC DNA]</scope>
    <source>
        <strain evidence="2 3">BH030017</strain>
    </source>
</reference>
<accession>A0A366XUY4</accession>
<dbReference type="RefSeq" id="WP_113807739.1">
    <property type="nucleotide sequence ID" value="NZ_QOCW01000027.1"/>
</dbReference>
<feature type="transmembrane region" description="Helical" evidence="1">
    <location>
        <begin position="6"/>
        <end position="26"/>
    </location>
</feature>
<proteinExistence type="predicted"/>
<protein>
    <submittedName>
        <fullName evidence="2">Uncharacterized protein</fullName>
    </submittedName>
</protein>
<sequence>MIDFPLSFILVGFAMCGLLLHHITVLSVQYEQTKSSSVLTYILASLATLWFTPLFLSIKLAILLGNGSFGIPLWLILSGSGLCYIIVVSAKLKNSAKNAEINVMMSKNIL</sequence>
<name>A0A366XUY4_9BACI</name>
<comment type="caution">
    <text evidence="2">The sequence shown here is derived from an EMBL/GenBank/DDBJ whole genome shotgun (WGS) entry which is preliminary data.</text>
</comment>
<organism evidence="2 3">
    <name type="scientific">Bacillus taeanensis</name>
    <dbReference type="NCBI Taxonomy" id="273032"/>
    <lineage>
        <taxon>Bacteria</taxon>
        <taxon>Bacillati</taxon>
        <taxon>Bacillota</taxon>
        <taxon>Bacilli</taxon>
        <taxon>Bacillales</taxon>
        <taxon>Bacillaceae</taxon>
        <taxon>Bacillus</taxon>
    </lineage>
</organism>
<dbReference type="Proteomes" id="UP000253314">
    <property type="component" value="Unassembled WGS sequence"/>
</dbReference>
<keyword evidence="1" id="KW-0812">Transmembrane</keyword>
<keyword evidence="3" id="KW-1185">Reference proteome</keyword>